<protein>
    <submittedName>
        <fullName evidence="2">Uncharacterized protein</fullName>
    </submittedName>
</protein>
<organism evidence="2 3">
    <name type="scientific">Cryptococcus depauperatus CBS 7841</name>
    <dbReference type="NCBI Taxonomy" id="1295531"/>
    <lineage>
        <taxon>Eukaryota</taxon>
        <taxon>Fungi</taxon>
        <taxon>Dikarya</taxon>
        <taxon>Basidiomycota</taxon>
        <taxon>Agaricomycotina</taxon>
        <taxon>Tremellomycetes</taxon>
        <taxon>Tremellales</taxon>
        <taxon>Cryptococcaceae</taxon>
        <taxon>Cryptococcus</taxon>
    </lineage>
</organism>
<evidence type="ECO:0000313" key="2">
    <source>
        <dbReference type="EMBL" id="WVN90841.1"/>
    </source>
</evidence>
<dbReference type="OrthoDB" id="5593278at2759"/>
<evidence type="ECO:0000313" key="3">
    <source>
        <dbReference type="Proteomes" id="UP000094043"/>
    </source>
</evidence>
<dbReference type="GeneID" id="91090292"/>
<reference evidence="2" key="3">
    <citation type="submission" date="2024-01" db="EMBL/GenBank/DDBJ databases">
        <authorList>
            <person name="Coelho M.A."/>
            <person name="David-Palma M."/>
            <person name="Shea T."/>
            <person name="Sun S."/>
            <person name="Cuomo C.A."/>
            <person name="Heitman J."/>
        </authorList>
    </citation>
    <scope>NUCLEOTIDE SEQUENCE</scope>
    <source>
        <strain evidence="2">CBS 7841</strain>
    </source>
</reference>
<accession>A0A1E3IV64</accession>
<dbReference type="RefSeq" id="XP_066071541.1">
    <property type="nucleotide sequence ID" value="XM_066215444.1"/>
</dbReference>
<dbReference type="EMBL" id="CP143791">
    <property type="protein sequence ID" value="WVN90841.1"/>
    <property type="molecule type" value="Genomic_DNA"/>
</dbReference>
<dbReference type="PANTHER" id="PTHR31051:SF1">
    <property type="entry name" value="PROTEASOME ASSEMBLY CHAPERONE 3"/>
    <property type="match status" value="1"/>
</dbReference>
<dbReference type="Gene3D" id="3.30.230.90">
    <property type="match status" value="1"/>
</dbReference>
<feature type="region of interest" description="Disordered" evidence="1">
    <location>
        <begin position="1"/>
        <end position="23"/>
    </location>
</feature>
<dbReference type="VEuPathDB" id="FungiDB:L203_00791"/>
<feature type="compositionally biased region" description="Basic and acidic residues" evidence="1">
    <location>
        <begin position="1"/>
        <end position="20"/>
    </location>
</feature>
<sequence length="190" mass="21102">MVSLLEESHPKPSLTKEPDSHPLTSPIQSYQLCQSISGNETELLIQTFEDRIFVVVTQNGKVGCLTQASLSQFTPLLQASLPTEIDKDDSPLRILSVLPSPPPQMKLTPLLGSPPQQTLHELYVSQIATLIWWALQTSGQPRRSVVVGLALQKGNNQQERDEDEQVLADDERERYAGIMDMVSQWSGPSQ</sequence>
<dbReference type="KEGG" id="cdep:91090292"/>
<keyword evidence="3" id="KW-1185">Reference proteome</keyword>
<evidence type="ECO:0000256" key="1">
    <source>
        <dbReference type="SAM" id="MobiDB-lite"/>
    </source>
</evidence>
<reference evidence="2" key="2">
    <citation type="journal article" date="2022" name="Elife">
        <title>Obligate sexual reproduction of a homothallic fungus closely related to the Cryptococcus pathogenic species complex.</title>
        <authorList>
            <person name="Passer A.R."/>
            <person name="Clancey S.A."/>
            <person name="Shea T."/>
            <person name="David-Palma M."/>
            <person name="Averette A.F."/>
            <person name="Boekhout T."/>
            <person name="Porcel B.M."/>
            <person name="Nowrousian M."/>
            <person name="Cuomo C.A."/>
            <person name="Sun S."/>
            <person name="Heitman J."/>
            <person name="Coelho M.A."/>
        </authorList>
    </citation>
    <scope>NUCLEOTIDE SEQUENCE</scope>
    <source>
        <strain evidence="2">CBS 7841</strain>
    </source>
</reference>
<proteinExistence type="predicted"/>
<dbReference type="GO" id="GO:0043248">
    <property type="term" value="P:proteasome assembly"/>
    <property type="evidence" value="ECO:0007669"/>
    <property type="project" value="InterPro"/>
</dbReference>
<gene>
    <name evidence="2" type="ORF">L203_106084</name>
</gene>
<dbReference type="AlphaFoldDB" id="A0A1E3IV64"/>
<reference evidence="2" key="1">
    <citation type="submission" date="2016-06" db="EMBL/GenBank/DDBJ databases">
        <authorList>
            <person name="Cuomo C."/>
            <person name="Litvintseva A."/>
            <person name="Heitman J."/>
            <person name="Chen Y."/>
            <person name="Sun S."/>
            <person name="Springer D."/>
            <person name="Dromer F."/>
            <person name="Young S."/>
            <person name="Zeng Q."/>
            <person name="Chapman S."/>
            <person name="Gujja S."/>
            <person name="Saif S."/>
            <person name="Birren B."/>
        </authorList>
    </citation>
    <scope>NUCLEOTIDE SEQUENCE</scope>
    <source>
        <strain evidence="2">CBS 7841</strain>
    </source>
</reference>
<dbReference type="InterPro" id="IPR053720">
    <property type="entry name" value="Psm_Assembly_Chaperone"/>
</dbReference>
<dbReference type="PANTHER" id="PTHR31051">
    <property type="entry name" value="PROTEASOME ASSEMBLY CHAPERONE 3"/>
    <property type="match status" value="1"/>
</dbReference>
<dbReference type="Proteomes" id="UP000094043">
    <property type="component" value="Chromosome 8"/>
</dbReference>
<name>A0A1E3IV64_9TREE</name>
<dbReference type="InterPro" id="IPR018788">
    <property type="entry name" value="Proteasome_assmbl_chp_3"/>
</dbReference>